<dbReference type="KEGG" id="acan:ACA1_050170"/>
<dbReference type="Proteomes" id="UP000011083">
    <property type="component" value="Unassembled WGS sequence"/>
</dbReference>
<gene>
    <name evidence="1" type="ORF">ACA1_050170</name>
</gene>
<sequence>MCREEEEGYGLSPEDVARQVAEHLKEVADQEEAEGRAGIDLVVAVMIMQKECQIPCPTSYDSQPIYFDIPPVNPAVFEPLRAYGPPFDKAPRWFAQSIRYG</sequence>
<accession>L8H2V8</accession>
<dbReference type="VEuPathDB" id="AmoebaDB:ACA1_050170"/>
<dbReference type="GeneID" id="14920704"/>
<name>L8H2V8_ACACF</name>
<dbReference type="EMBL" id="KB007928">
    <property type="protein sequence ID" value="ELR19869.1"/>
    <property type="molecule type" value="Genomic_DNA"/>
</dbReference>
<protein>
    <submittedName>
        <fullName evidence="1">Uncharacterized protein</fullName>
    </submittedName>
</protein>
<evidence type="ECO:0000313" key="2">
    <source>
        <dbReference type="Proteomes" id="UP000011083"/>
    </source>
</evidence>
<keyword evidence="2" id="KW-1185">Reference proteome</keyword>
<reference evidence="1 2" key="1">
    <citation type="journal article" date="2013" name="Genome Biol.">
        <title>Genome of Acanthamoeba castellanii highlights extensive lateral gene transfer and early evolution of tyrosine kinase signaling.</title>
        <authorList>
            <person name="Clarke M."/>
            <person name="Lohan A.J."/>
            <person name="Liu B."/>
            <person name="Lagkouvardos I."/>
            <person name="Roy S."/>
            <person name="Zafar N."/>
            <person name="Bertelli C."/>
            <person name="Schilde C."/>
            <person name="Kianianmomeni A."/>
            <person name="Burglin T.R."/>
            <person name="Frech C."/>
            <person name="Turcotte B."/>
            <person name="Kopec K.O."/>
            <person name="Synnott J.M."/>
            <person name="Choo C."/>
            <person name="Paponov I."/>
            <person name="Finkler A."/>
            <person name="Soon Heng Tan C."/>
            <person name="Hutchins A.P."/>
            <person name="Weinmeier T."/>
            <person name="Rattei T."/>
            <person name="Chu J.S."/>
            <person name="Gimenez G."/>
            <person name="Irimia M."/>
            <person name="Rigden D.J."/>
            <person name="Fitzpatrick D.A."/>
            <person name="Lorenzo-Morales J."/>
            <person name="Bateman A."/>
            <person name="Chiu C.H."/>
            <person name="Tang P."/>
            <person name="Hegemann P."/>
            <person name="Fromm H."/>
            <person name="Raoult D."/>
            <person name="Greub G."/>
            <person name="Miranda-Saavedra D."/>
            <person name="Chen N."/>
            <person name="Nash P."/>
            <person name="Ginger M.L."/>
            <person name="Horn M."/>
            <person name="Schaap P."/>
            <person name="Caler L."/>
            <person name="Loftus B."/>
        </authorList>
    </citation>
    <scope>NUCLEOTIDE SEQUENCE [LARGE SCALE GENOMIC DNA]</scope>
    <source>
        <strain evidence="1 2">Neff</strain>
    </source>
</reference>
<dbReference type="RefSeq" id="XP_004341973.1">
    <property type="nucleotide sequence ID" value="XM_004341924.1"/>
</dbReference>
<organism evidence="1 2">
    <name type="scientific">Acanthamoeba castellanii (strain ATCC 30010 / Neff)</name>
    <dbReference type="NCBI Taxonomy" id="1257118"/>
    <lineage>
        <taxon>Eukaryota</taxon>
        <taxon>Amoebozoa</taxon>
        <taxon>Discosea</taxon>
        <taxon>Longamoebia</taxon>
        <taxon>Centramoebida</taxon>
        <taxon>Acanthamoebidae</taxon>
        <taxon>Acanthamoeba</taxon>
    </lineage>
</organism>
<dbReference type="AlphaFoldDB" id="L8H2V8"/>
<proteinExistence type="predicted"/>
<evidence type="ECO:0000313" key="1">
    <source>
        <dbReference type="EMBL" id="ELR19869.1"/>
    </source>
</evidence>